<evidence type="ECO:0000313" key="6">
    <source>
        <dbReference type="EMBL" id="MCX5614651.1"/>
    </source>
</evidence>
<keyword evidence="2 6" id="KW-0489">Methyltransferase</keyword>
<dbReference type="EMBL" id="JANIDW010000002">
    <property type="protein sequence ID" value="MCX5614651.1"/>
    <property type="molecule type" value="Genomic_DNA"/>
</dbReference>
<dbReference type="Pfam" id="PF01209">
    <property type="entry name" value="Ubie_methyltran"/>
    <property type="match status" value="1"/>
</dbReference>
<accession>A0ABT3WCI1</accession>
<dbReference type="PROSITE" id="PS01184">
    <property type="entry name" value="UBIE_2"/>
    <property type="match status" value="1"/>
</dbReference>
<organism evidence="6 7">
    <name type="scientific">Bombella saccharophila</name>
    <dbReference type="NCBI Taxonomy" id="2967338"/>
    <lineage>
        <taxon>Bacteria</taxon>
        <taxon>Pseudomonadati</taxon>
        <taxon>Pseudomonadota</taxon>
        <taxon>Alphaproteobacteria</taxon>
        <taxon>Acetobacterales</taxon>
        <taxon>Acetobacteraceae</taxon>
        <taxon>Bombella</taxon>
    </lineage>
</organism>
<name>A0ABT3WCI1_9PROT</name>
<keyword evidence="5" id="KW-0949">S-adenosyl-L-methionine</keyword>
<dbReference type="Gene3D" id="3.40.50.150">
    <property type="entry name" value="Vaccinia Virus protein VP39"/>
    <property type="match status" value="1"/>
</dbReference>
<dbReference type="PROSITE" id="PS51608">
    <property type="entry name" value="SAM_MT_UBIE"/>
    <property type="match status" value="1"/>
</dbReference>
<keyword evidence="1" id="KW-0474">Menaquinone biosynthesis</keyword>
<dbReference type="GO" id="GO:0032259">
    <property type="term" value="P:methylation"/>
    <property type="evidence" value="ECO:0007669"/>
    <property type="project" value="UniProtKB-KW"/>
</dbReference>
<dbReference type="RefSeq" id="WP_099026504.1">
    <property type="nucleotide sequence ID" value="NZ_JANIDW010000002.1"/>
</dbReference>
<comment type="caution">
    <text evidence="6">The sequence shown here is derived from an EMBL/GenBank/DDBJ whole genome shotgun (WGS) entry which is preliminary data.</text>
</comment>
<dbReference type="PANTHER" id="PTHR43591:SF24">
    <property type="entry name" value="2-METHOXY-6-POLYPRENYL-1,4-BENZOQUINOL METHYLASE, MITOCHONDRIAL"/>
    <property type="match status" value="1"/>
</dbReference>
<evidence type="ECO:0000256" key="2">
    <source>
        <dbReference type="ARBA" id="ARBA00022603"/>
    </source>
</evidence>
<keyword evidence="7" id="KW-1185">Reference proteome</keyword>
<dbReference type="GO" id="GO:0008168">
    <property type="term" value="F:methyltransferase activity"/>
    <property type="evidence" value="ECO:0007669"/>
    <property type="project" value="UniProtKB-KW"/>
</dbReference>
<dbReference type="InterPro" id="IPR023576">
    <property type="entry name" value="UbiE/COQ5_MeTrFase_CS"/>
</dbReference>
<protein>
    <submittedName>
        <fullName evidence="6">Class I SAM-dependent methyltransferase</fullName>
        <ecNumber evidence="6">2.1.1.-</ecNumber>
    </submittedName>
</protein>
<sequence>MSDSTFSSQRSSSFVPGDMREGIMARGLFDDVAIYYDRINSLFSLGTGRWYRRRMLRRAGLQPGQTVLDVAIGTGLIAREEVAIIGAEHVIGVDVSWGMLQQCQRALPISLVQGDVMSLPFGDESIDFLSLGYALRLMEDLTQTFAACRRVLKPGGRILVLEIGRAESRLLHKLLHIYLGRVVPFLSGQAAYRASRGLMNYYWDTLESCVFRHDVIAAMERAGFHNIRCEVSCGVFHAYMGCV</sequence>
<dbReference type="InterPro" id="IPR004033">
    <property type="entry name" value="UbiE/COQ5_MeTrFase"/>
</dbReference>
<keyword evidence="4" id="KW-0831">Ubiquinone biosynthesis</keyword>
<evidence type="ECO:0000256" key="5">
    <source>
        <dbReference type="ARBA" id="ARBA00022691"/>
    </source>
</evidence>
<proteinExistence type="predicted"/>
<keyword evidence="3 6" id="KW-0808">Transferase</keyword>
<evidence type="ECO:0000256" key="3">
    <source>
        <dbReference type="ARBA" id="ARBA00022679"/>
    </source>
</evidence>
<dbReference type="InterPro" id="IPR029063">
    <property type="entry name" value="SAM-dependent_MTases_sf"/>
</dbReference>
<evidence type="ECO:0000256" key="4">
    <source>
        <dbReference type="ARBA" id="ARBA00022688"/>
    </source>
</evidence>
<dbReference type="EC" id="2.1.1.-" evidence="6"/>
<dbReference type="Proteomes" id="UP001165648">
    <property type="component" value="Unassembled WGS sequence"/>
</dbReference>
<dbReference type="CDD" id="cd02440">
    <property type="entry name" value="AdoMet_MTases"/>
    <property type="match status" value="1"/>
</dbReference>
<evidence type="ECO:0000256" key="1">
    <source>
        <dbReference type="ARBA" id="ARBA00022428"/>
    </source>
</evidence>
<dbReference type="PANTHER" id="PTHR43591">
    <property type="entry name" value="METHYLTRANSFERASE"/>
    <property type="match status" value="1"/>
</dbReference>
<gene>
    <name evidence="6" type="ORF">NQF64_05255</name>
</gene>
<reference evidence="6 7" key="1">
    <citation type="submission" date="2022-07" db="EMBL/GenBank/DDBJ databases">
        <title>Bombella genomes.</title>
        <authorList>
            <person name="Harer L."/>
            <person name="Styblova S."/>
            <person name="Ehrmann M."/>
        </authorList>
    </citation>
    <scope>NUCLEOTIDE SEQUENCE [LARGE SCALE GENOMIC DNA]</scope>
    <source>
        <strain evidence="6 7">TMW 2.2558</strain>
    </source>
</reference>
<dbReference type="SUPFAM" id="SSF53335">
    <property type="entry name" value="S-adenosyl-L-methionine-dependent methyltransferases"/>
    <property type="match status" value="1"/>
</dbReference>
<evidence type="ECO:0000313" key="7">
    <source>
        <dbReference type="Proteomes" id="UP001165648"/>
    </source>
</evidence>